<feature type="binding site" evidence="9">
    <location>
        <position position="18"/>
    </location>
    <ligand>
        <name>ATP</name>
        <dbReference type="ChEBI" id="CHEBI:30616"/>
    </ligand>
</feature>
<keyword evidence="3 9" id="KW-0548">Nucleotidyltransferase</keyword>
<dbReference type="NCBIfam" id="TIGR01510">
    <property type="entry name" value="coaD_prev_kdtB"/>
    <property type="match status" value="1"/>
</dbReference>
<feature type="binding site" evidence="9">
    <location>
        <position position="42"/>
    </location>
    <ligand>
        <name>substrate</name>
    </ligand>
</feature>
<keyword evidence="5 9" id="KW-0067">ATP-binding</keyword>
<sequence length="162" mass="18795">MKRIVVYPGSFDPPTYGHLDIIQRVLTLFDKVIVAVMDNPNKCSLFSIDERIKIFKEITRRFKKVEVDKFKGLLVNYVKKKKAQAVVRGLRAISDFEYEFQMAQMNRELSTEVETIFMMTSTPYSYLSSSIVKEIAKLGGDIGKFVPRPVEWMLKKKMKEGK</sequence>
<dbReference type="PRINTS" id="PR01020">
    <property type="entry name" value="LPSBIOSNTHSS"/>
</dbReference>
<comment type="subcellular location">
    <subcellularLocation>
        <location evidence="9">Cytoplasm</location>
    </subcellularLocation>
</comment>
<feature type="binding site" evidence="9">
    <location>
        <begin position="89"/>
        <end position="91"/>
    </location>
    <ligand>
        <name>ATP</name>
        <dbReference type="ChEBI" id="CHEBI:30616"/>
    </ligand>
</feature>
<evidence type="ECO:0000256" key="5">
    <source>
        <dbReference type="ARBA" id="ARBA00022840"/>
    </source>
</evidence>
<dbReference type="EMBL" id="MNUO01000118">
    <property type="protein sequence ID" value="OIN95980.1"/>
    <property type="molecule type" value="Genomic_DNA"/>
</dbReference>
<dbReference type="AlphaFoldDB" id="A0A1J4SBD3"/>
<feature type="binding site" evidence="9">
    <location>
        <begin position="124"/>
        <end position="130"/>
    </location>
    <ligand>
        <name>ATP</name>
        <dbReference type="ChEBI" id="CHEBI:30616"/>
    </ligand>
</feature>
<dbReference type="GO" id="GO:0005737">
    <property type="term" value="C:cytoplasm"/>
    <property type="evidence" value="ECO:0007669"/>
    <property type="project" value="UniProtKB-SubCell"/>
</dbReference>
<dbReference type="GO" id="GO:0004595">
    <property type="term" value="F:pantetheine-phosphate adenylyltransferase activity"/>
    <property type="evidence" value="ECO:0007669"/>
    <property type="project" value="UniProtKB-UniRule"/>
</dbReference>
<dbReference type="InterPro" id="IPR004821">
    <property type="entry name" value="Cyt_trans-like"/>
</dbReference>
<proteinExistence type="inferred from homology"/>
<dbReference type="EC" id="2.7.7.3" evidence="9"/>
<evidence type="ECO:0000256" key="4">
    <source>
        <dbReference type="ARBA" id="ARBA00022741"/>
    </source>
</evidence>
<evidence type="ECO:0000256" key="2">
    <source>
        <dbReference type="ARBA" id="ARBA00022679"/>
    </source>
</evidence>
<gene>
    <name evidence="9" type="primary">coaD</name>
    <name evidence="11" type="ORF">AUJ66_07740</name>
</gene>
<keyword evidence="6 9" id="KW-0460">Magnesium</keyword>
<dbReference type="PANTHER" id="PTHR21342">
    <property type="entry name" value="PHOSPHOPANTETHEINE ADENYLYLTRANSFERASE"/>
    <property type="match status" value="1"/>
</dbReference>
<reference evidence="11 12" key="1">
    <citation type="journal article" date="2016" name="Environ. Microbiol.">
        <title>Genomic resolution of a cold subsurface aquifer community provides metabolic insights for novel microbes adapted to high CO concentrations.</title>
        <authorList>
            <person name="Probst A.J."/>
            <person name="Castelle C.J."/>
            <person name="Singh A."/>
            <person name="Brown C.T."/>
            <person name="Anantharaman K."/>
            <person name="Sharon I."/>
            <person name="Hug L.A."/>
            <person name="Burstein D."/>
            <person name="Emerson J.B."/>
            <person name="Thomas B.C."/>
            <person name="Banfield J.F."/>
        </authorList>
    </citation>
    <scope>NUCLEOTIDE SEQUENCE [LARGE SCALE GENOMIC DNA]</scope>
    <source>
        <strain evidence="11">CG1_02_38_46</strain>
    </source>
</reference>
<comment type="function">
    <text evidence="9">Reversibly transfers an adenylyl group from ATP to 4'-phosphopantetheine, yielding dephospho-CoA (dPCoA) and pyrophosphate.</text>
</comment>
<dbReference type="InterPro" id="IPR001980">
    <property type="entry name" value="PPAT"/>
</dbReference>
<feature type="binding site" evidence="9">
    <location>
        <position position="88"/>
    </location>
    <ligand>
        <name>substrate</name>
    </ligand>
</feature>
<name>A0A1J4SBD3_9BACT</name>
<evidence type="ECO:0000256" key="7">
    <source>
        <dbReference type="ARBA" id="ARBA00022993"/>
    </source>
</evidence>
<evidence type="ECO:0000256" key="6">
    <source>
        <dbReference type="ARBA" id="ARBA00022842"/>
    </source>
</evidence>
<dbReference type="SUPFAM" id="SSF52374">
    <property type="entry name" value="Nucleotidylyl transferase"/>
    <property type="match status" value="1"/>
</dbReference>
<feature type="binding site" evidence="9">
    <location>
        <position position="74"/>
    </location>
    <ligand>
        <name>substrate</name>
    </ligand>
</feature>
<comment type="similarity">
    <text evidence="9">Belongs to the bacterial CoaD family.</text>
</comment>
<evidence type="ECO:0000256" key="9">
    <source>
        <dbReference type="HAMAP-Rule" id="MF_00151"/>
    </source>
</evidence>
<feature type="binding site" evidence="9">
    <location>
        <position position="99"/>
    </location>
    <ligand>
        <name>ATP</name>
        <dbReference type="ChEBI" id="CHEBI:30616"/>
    </ligand>
</feature>
<dbReference type="PANTHER" id="PTHR21342:SF1">
    <property type="entry name" value="PHOSPHOPANTETHEINE ADENYLYLTRANSFERASE"/>
    <property type="match status" value="1"/>
</dbReference>
<feature type="binding site" evidence="9">
    <location>
        <position position="10"/>
    </location>
    <ligand>
        <name>substrate</name>
    </ligand>
</feature>
<dbReference type="STRING" id="1817893.AUJ66_07740"/>
<dbReference type="UniPathway" id="UPA00241">
    <property type="reaction ID" value="UER00355"/>
</dbReference>
<keyword evidence="2 9" id="KW-0808">Transferase</keyword>
<comment type="subunit">
    <text evidence="9">Homohexamer.</text>
</comment>
<evidence type="ECO:0000256" key="8">
    <source>
        <dbReference type="ARBA" id="ARBA00029346"/>
    </source>
</evidence>
<evidence type="ECO:0000256" key="1">
    <source>
        <dbReference type="ARBA" id="ARBA00022490"/>
    </source>
</evidence>
<dbReference type="CDD" id="cd02163">
    <property type="entry name" value="PPAT"/>
    <property type="match status" value="1"/>
</dbReference>
<evidence type="ECO:0000313" key="11">
    <source>
        <dbReference type="EMBL" id="OIN95980.1"/>
    </source>
</evidence>
<dbReference type="InterPro" id="IPR014729">
    <property type="entry name" value="Rossmann-like_a/b/a_fold"/>
</dbReference>
<feature type="binding site" evidence="9">
    <location>
        <begin position="10"/>
        <end position="11"/>
    </location>
    <ligand>
        <name>ATP</name>
        <dbReference type="ChEBI" id="CHEBI:30616"/>
    </ligand>
</feature>
<evidence type="ECO:0000256" key="3">
    <source>
        <dbReference type="ARBA" id="ARBA00022695"/>
    </source>
</evidence>
<dbReference type="Pfam" id="PF01467">
    <property type="entry name" value="CTP_transf_like"/>
    <property type="match status" value="1"/>
</dbReference>
<feature type="site" description="Transition state stabilizer" evidence="9">
    <location>
        <position position="18"/>
    </location>
</feature>
<evidence type="ECO:0000259" key="10">
    <source>
        <dbReference type="Pfam" id="PF01467"/>
    </source>
</evidence>
<dbReference type="GO" id="GO:0015937">
    <property type="term" value="P:coenzyme A biosynthetic process"/>
    <property type="evidence" value="ECO:0007669"/>
    <property type="project" value="UniProtKB-UniRule"/>
</dbReference>
<keyword evidence="1 9" id="KW-0963">Cytoplasm</keyword>
<dbReference type="GO" id="GO:0005524">
    <property type="term" value="F:ATP binding"/>
    <property type="evidence" value="ECO:0007669"/>
    <property type="project" value="UniProtKB-KW"/>
</dbReference>
<accession>A0A1J4SBD3</accession>
<dbReference type="Proteomes" id="UP000182278">
    <property type="component" value="Unassembled WGS sequence"/>
</dbReference>
<feature type="domain" description="Cytidyltransferase-like" evidence="10">
    <location>
        <begin position="6"/>
        <end position="134"/>
    </location>
</feature>
<dbReference type="NCBIfam" id="TIGR00125">
    <property type="entry name" value="cyt_tran_rel"/>
    <property type="match status" value="1"/>
</dbReference>
<protein>
    <recommendedName>
        <fullName evidence="9">Phosphopantetheine adenylyltransferase</fullName>
        <ecNumber evidence="9">2.7.7.3</ecNumber>
    </recommendedName>
    <alternativeName>
        <fullName evidence="9">Dephospho-CoA pyrophosphorylase</fullName>
    </alternativeName>
    <alternativeName>
        <fullName evidence="9">Pantetheine-phosphate adenylyltransferase</fullName>
        <shortName evidence="9">PPAT</shortName>
    </alternativeName>
</protein>
<dbReference type="Gene3D" id="3.40.50.620">
    <property type="entry name" value="HUPs"/>
    <property type="match status" value="1"/>
</dbReference>
<dbReference type="HAMAP" id="MF_00151">
    <property type="entry name" value="PPAT_bact"/>
    <property type="match status" value="1"/>
</dbReference>
<evidence type="ECO:0000313" key="12">
    <source>
        <dbReference type="Proteomes" id="UP000182278"/>
    </source>
</evidence>
<keyword evidence="4 9" id="KW-0547">Nucleotide-binding</keyword>
<comment type="cofactor">
    <cofactor evidence="9">
        <name>Mg(2+)</name>
        <dbReference type="ChEBI" id="CHEBI:18420"/>
    </cofactor>
</comment>
<comment type="pathway">
    <text evidence="9">Cofactor biosynthesis; coenzyme A biosynthesis; CoA from (R)-pantothenate: step 4/5.</text>
</comment>
<comment type="catalytic activity">
    <reaction evidence="8 9">
        <text>(R)-4'-phosphopantetheine + ATP + H(+) = 3'-dephospho-CoA + diphosphate</text>
        <dbReference type="Rhea" id="RHEA:19801"/>
        <dbReference type="ChEBI" id="CHEBI:15378"/>
        <dbReference type="ChEBI" id="CHEBI:30616"/>
        <dbReference type="ChEBI" id="CHEBI:33019"/>
        <dbReference type="ChEBI" id="CHEBI:57328"/>
        <dbReference type="ChEBI" id="CHEBI:61723"/>
        <dbReference type="EC" id="2.7.7.3"/>
    </reaction>
</comment>
<organism evidence="11 12">
    <name type="scientific">Candidatus Desantisbacteria bacterium CG1_02_38_46</name>
    <dbReference type="NCBI Taxonomy" id="1817893"/>
    <lineage>
        <taxon>Bacteria</taxon>
        <taxon>Candidatus Desantisiibacteriota</taxon>
    </lineage>
</organism>
<keyword evidence="7 9" id="KW-0173">Coenzyme A biosynthesis</keyword>
<comment type="caution">
    <text evidence="11">The sequence shown here is derived from an EMBL/GenBank/DDBJ whole genome shotgun (WGS) entry which is preliminary data.</text>
</comment>